<feature type="region of interest" description="Disordered" evidence="1">
    <location>
        <begin position="1"/>
        <end position="47"/>
    </location>
</feature>
<name>A0AAD6YF58_9AGAR</name>
<sequence>MHVHPKDLLHSHPKNPLHLRPKDPLHQRPKDALSPLPKDPLRPLEGPAVPARDAAYCRPRSATAARDFHLNLVRLAAADRQVALSSKRQSGGDEGNTEWGRGRVHGWADAAVGRRAVVRRAGRQRLQAGRQDAAAGQADMAAGRRSGRMGRTARAMDRQVRRKGRCSGQAGVTARRPGTAHQAGGAEDLAVRGLAWPCYREGRGNDVEGGKELKKISRRGVPTDSRDQWTWRSPLVAAVSPPRHLQQVTGLPKPETLYLVI</sequence>
<protein>
    <submittedName>
        <fullName evidence="2">Uncharacterized protein</fullName>
    </submittedName>
</protein>
<comment type="caution">
    <text evidence="2">The sequence shown here is derived from an EMBL/GenBank/DDBJ whole genome shotgun (WGS) entry which is preliminary data.</text>
</comment>
<accession>A0AAD6YF58</accession>
<organism evidence="2 3">
    <name type="scientific">Mycena pura</name>
    <dbReference type="NCBI Taxonomy" id="153505"/>
    <lineage>
        <taxon>Eukaryota</taxon>
        <taxon>Fungi</taxon>
        <taxon>Dikarya</taxon>
        <taxon>Basidiomycota</taxon>
        <taxon>Agaricomycotina</taxon>
        <taxon>Agaricomycetes</taxon>
        <taxon>Agaricomycetidae</taxon>
        <taxon>Agaricales</taxon>
        <taxon>Marasmiineae</taxon>
        <taxon>Mycenaceae</taxon>
        <taxon>Mycena</taxon>
    </lineage>
</organism>
<evidence type="ECO:0000313" key="3">
    <source>
        <dbReference type="Proteomes" id="UP001219525"/>
    </source>
</evidence>
<keyword evidence="3" id="KW-1185">Reference proteome</keyword>
<reference evidence="2" key="1">
    <citation type="submission" date="2023-03" db="EMBL/GenBank/DDBJ databases">
        <title>Massive genome expansion in bonnet fungi (Mycena s.s.) driven by repeated elements and novel gene families across ecological guilds.</title>
        <authorList>
            <consortium name="Lawrence Berkeley National Laboratory"/>
            <person name="Harder C.B."/>
            <person name="Miyauchi S."/>
            <person name="Viragh M."/>
            <person name="Kuo A."/>
            <person name="Thoen E."/>
            <person name="Andreopoulos B."/>
            <person name="Lu D."/>
            <person name="Skrede I."/>
            <person name="Drula E."/>
            <person name="Henrissat B."/>
            <person name="Morin E."/>
            <person name="Kohler A."/>
            <person name="Barry K."/>
            <person name="LaButti K."/>
            <person name="Morin E."/>
            <person name="Salamov A."/>
            <person name="Lipzen A."/>
            <person name="Mereny Z."/>
            <person name="Hegedus B."/>
            <person name="Baldrian P."/>
            <person name="Stursova M."/>
            <person name="Weitz H."/>
            <person name="Taylor A."/>
            <person name="Grigoriev I.V."/>
            <person name="Nagy L.G."/>
            <person name="Martin F."/>
            <person name="Kauserud H."/>
        </authorList>
    </citation>
    <scope>NUCLEOTIDE SEQUENCE</scope>
    <source>
        <strain evidence="2">9144</strain>
    </source>
</reference>
<proteinExistence type="predicted"/>
<evidence type="ECO:0000313" key="2">
    <source>
        <dbReference type="EMBL" id="KAJ7216400.1"/>
    </source>
</evidence>
<feature type="region of interest" description="Disordered" evidence="1">
    <location>
        <begin position="124"/>
        <end position="184"/>
    </location>
</feature>
<dbReference type="AlphaFoldDB" id="A0AAD6YF58"/>
<dbReference type="EMBL" id="JARJCW010000015">
    <property type="protein sequence ID" value="KAJ7216400.1"/>
    <property type="molecule type" value="Genomic_DNA"/>
</dbReference>
<feature type="compositionally biased region" description="Basic and acidic residues" evidence="1">
    <location>
        <begin position="20"/>
        <end position="31"/>
    </location>
</feature>
<dbReference type="Proteomes" id="UP001219525">
    <property type="component" value="Unassembled WGS sequence"/>
</dbReference>
<evidence type="ECO:0000256" key="1">
    <source>
        <dbReference type="SAM" id="MobiDB-lite"/>
    </source>
</evidence>
<feature type="compositionally biased region" description="Low complexity" evidence="1">
    <location>
        <begin position="124"/>
        <end position="153"/>
    </location>
</feature>
<gene>
    <name evidence="2" type="ORF">GGX14DRAFT_391229</name>
</gene>
<feature type="compositionally biased region" description="Basic and acidic residues" evidence="1">
    <location>
        <begin position="1"/>
        <end position="10"/>
    </location>
</feature>